<dbReference type="OrthoDB" id="10041193at2759"/>
<evidence type="ECO:0000313" key="10">
    <source>
        <dbReference type="EMBL" id="CAF4464156.1"/>
    </source>
</evidence>
<dbReference type="Proteomes" id="UP000663872">
    <property type="component" value="Unassembled WGS sequence"/>
</dbReference>
<evidence type="ECO:0000313" key="12">
    <source>
        <dbReference type="Proteomes" id="UP000663865"/>
    </source>
</evidence>
<evidence type="ECO:0000313" key="6">
    <source>
        <dbReference type="EMBL" id="CAF3605096.1"/>
    </source>
</evidence>
<dbReference type="Proteomes" id="UP000663873">
    <property type="component" value="Unassembled WGS sequence"/>
</dbReference>
<feature type="compositionally biased region" description="Basic residues" evidence="2">
    <location>
        <begin position="253"/>
        <end position="262"/>
    </location>
</feature>
<feature type="coiled-coil region" evidence="1">
    <location>
        <begin position="478"/>
        <end position="529"/>
    </location>
</feature>
<evidence type="ECO:0000313" key="4">
    <source>
        <dbReference type="EMBL" id="CAF3376981.1"/>
    </source>
</evidence>
<reference evidence="6" key="1">
    <citation type="submission" date="2021-02" db="EMBL/GenBank/DDBJ databases">
        <authorList>
            <person name="Nowell W R."/>
        </authorList>
    </citation>
    <scope>NUCLEOTIDE SEQUENCE</scope>
</reference>
<dbReference type="EMBL" id="CAJOBS010000008">
    <property type="protein sequence ID" value="CAF4464156.1"/>
    <property type="molecule type" value="Genomic_DNA"/>
</dbReference>
<dbReference type="Proteomes" id="UP000663825">
    <property type="component" value="Unassembled WGS sequence"/>
</dbReference>
<dbReference type="EMBL" id="CAJOBQ010000089">
    <property type="protein sequence ID" value="CAF4251690.1"/>
    <property type="molecule type" value="Genomic_DNA"/>
</dbReference>
<dbReference type="Proteomes" id="UP000663838">
    <property type="component" value="Unassembled WGS sequence"/>
</dbReference>
<evidence type="ECO:0000256" key="2">
    <source>
        <dbReference type="SAM" id="MobiDB-lite"/>
    </source>
</evidence>
<evidence type="ECO:0000313" key="8">
    <source>
        <dbReference type="EMBL" id="CAF4220296.1"/>
    </source>
</evidence>
<evidence type="ECO:0000313" key="9">
    <source>
        <dbReference type="EMBL" id="CAF4251690.1"/>
    </source>
</evidence>
<feature type="compositionally biased region" description="Basic residues" evidence="2">
    <location>
        <begin position="412"/>
        <end position="423"/>
    </location>
</feature>
<evidence type="ECO:0000313" key="5">
    <source>
        <dbReference type="EMBL" id="CAF3537565.1"/>
    </source>
</evidence>
<dbReference type="EMBL" id="CAJOBO010000434">
    <property type="protein sequence ID" value="CAF4220296.1"/>
    <property type="molecule type" value="Genomic_DNA"/>
</dbReference>
<name>A0A818NDC3_9BILA</name>
<proteinExistence type="predicted"/>
<accession>A0A818NDC3</accession>
<dbReference type="Proteomes" id="UP000663851">
    <property type="component" value="Unassembled WGS sequence"/>
</dbReference>
<dbReference type="Proteomes" id="UP000663869">
    <property type="component" value="Unassembled WGS sequence"/>
</dbReference>
<dbReference type="EMBL" id="CAJNXB010004464">
    <property type="protein sequence ID" value="CAF3376981.1"/>
    <property type="molecule type" value="Genomic_DNA"/>
</dbReference>
<dbReference type="EMBL" id="CAJNYV010003721">
    <property type="protein sequence ID" value="CAF3605096.1"/>
    <property type="molecule type" value="Genomic_DNA"/>
</dbReference>
<feature type="compositionally biased region" description="Basic residues" evidence="2">
    <location>
        <begin position="228"/>
        <end position="239"/>
    </location>
</feature>
<feature type="compositionally biased region" description="Pro residues" evidence="2">
    <location>
        <begin position="292"/>
        <end position="305"/>
    </location>
</feature>
<dbReference type="Proteomes" id="UP000663865">
    <property type="component" value="Unassembled WGS sequence"/>
</dbReference>
<feature type="region of interest" description="Disordered" evidence="2">
    <location>
        <begin position="197"/>
        <end position="305"/>
    </location>
</feature>
<sequence>MNQLITYNNANEGDTSRRYTGFPLNSTLVSSYTADTIRSIINHAITGKPYTTAVWIRISSVGIHISAQDPKIARTRIPVFIPIALAHDIFMQPSINNVICIVYDEVKSNMKGVLLYVVYPTDTHLLREDFRIAKQASFSKGIENQIIVDKNLTENKRLFSPTSQHVNDIYLNDKINRQQSPRRILFVRDNETGANRDFIPTSTVPALPQLSYTPFKGSYHSSRENSAHRRYKSPKKTKVGHTATKTPTDDGSKHRRKFRSRSPQKQIESDSPITSKSNALTQEQPNQQQQQPPLPQPQPQPQPLPLPQQQIAAWQAVQQMPIIPMGIYNRYVPKAIQLPTGETLKTAIPSLNANGLIVAQIEPQQTGTSKDSLRSSSRSRSISPKRNDSQQHSRALSANNAGASALLIESSHHHHHHHHHRRQPMYDIPYSSSKPDSNMYNTISHSFRARSNGIPRVGHNINNNNNPIEDDNITKQFLKQLVDDMQAMKLEMNKIRLASSPMGTTKGRSDSARVNIKELRNDIDAIRARMTIPTKFSKQ</sequence>
<evidence type="ECO:0000313" key="3">
    <source>
        <dbReference type="EMBL" id="CAF3320909.1"/>
    </source>
</evidence>
<keyword evidence="13" id="KW-1185">Reference proteome</keyword>
<dbReference type="EMBL" id="CAJNYU010002985">
    <property type="protein sequence ID" value="CAF3618051.1"/>
    <property type="molecule type" value="Genomic_DNA"/>
</dbReference>
<dbReference type="AlphaFoldDB" id="A0A818NDC3"/>
<dbReference type="Proteomes" id="UP000663833">
    <property type="component" value="Unassembled WGS sequence"/>
</dbReference>
<feature type="region of interest" description="Disordered" evidence="2">
    <location>
        <begin position="362"/>
        <end position="397"/>
    </location>
</feature>
<evidence type="ECO:0000256" key="1">
    <source>
        <dbReference type="SAM" id="Coils"/>
    </source>
</evidence>
<dbReference type="EMBL" id="CAJNYD010003689">
    <property type="protein sequence ID" value="CAF3537565.1"/>
    <property type="molecule type" value="Genomic_DNA"/>
</dbReference>
<dbReference type="EMBL" id="CAJOBP010008097">
    <property type="protein sequence ID" value="CAF4527804.1"/>
    <property type="molecule type" value="Genomic_DNA"/>
</dbReference>
<evidence type="ECO:0000313" key="11">
    <source>
        <dbReference type="EMBL" id="CAF4527804.1"/>
    </source>
</evidence>
<keyword evidence="1" id="KW-0175">Coiled coil</keyword>
<feature type="compositionally biased region" description="Polar residues" evidence="2">
    <location>
        <begin position="263"/>
        <end position="283"/>
    </location>
</feature>
<gene>
    <name evidence="7" type="ORF">FME351_LOCUS22786</name>
    <name evidence="3" type="ORF">GRG538_LOCUS2423</name>
    <name evidence="8" type="ORF">HFQ381_LOCUS8589</name>
    <name evidence="6" type="ORF">KIK155_LOCUS21134</name>
    <name evidence="5" type="ORF">LUA448_LOCUS27296</name>
    <name evidence="4" type="ORF">TIS948_LOCUS25585</name>
    <name evidence="10" type="ORF">TOA249_LOCUS378</name>
    <name evidence="9" type="ORF">TSG867_LOCUS3123</name>
    <name evidence="11" type="ORF">UJA718_LOCUS28008</name>
</gene>
<feature type="region of interest" description="Disordered" evidence="2">
    <location>
        <begin position="411"/>
        <end position="432"/>
    </location>
</feature>
<dbReference type="EMBL" id="CAJNYT010000058">
    <property type="protein sequence ID" value="CAF3320909.1"/>
    <property type="molecule type" value="Genomic_DNA"/>
</dbReference>
<comment type="caution">
    <text evidence="6">The sequence shown here is derived from an EMBL/GenBank/DDBJ whole genome shotgun (WGS) entry which is preliminary data.</text>
</comment>
<organism evidence="6 12">
    <name type="scientific">Rotaria socialis</name>
    <dbReference type="NCBI Taxonomy" id="392032"/>
    <lineage>
        <taxon>Eukaryota</taxon>
        <taxon>Metazoa</taxon>
        <taxon>Spiralia</taxon>
        <taxon>Gnathifera</taxon>
        <taxon>Rotifera</taxon>
        <taxon>Eurotatoria</taxon>
        <taxon>Bdelloidea</taxon>
        <taxon>Philodinida</taxon>
        <taxon>Philodinidae</taxon>
        <taxon>Rotaria</taxon>
    </lineage>
</organism>
<evidence type="ECO:0000313" key="13">
    <source>
        <dbReference type="Proteomes" id="UP000663873"/>
    </source>
</evidence>
<protein>
    <submittedName>
        <fullName evidence="6">Uncharacterized protein</fullName>
    </submittedName>
</protein>
<evidence type="ECO:0000313" key="7">
    <source>
        <dbReference type="EMBL" id="CAF3618051.1"/>
    </source>
</evidence>
<dbReference type="Proteomes" id="UP000663862">
    <property type="component" value="Unassembled WGS sequence"/>
</dbReference>